<dbReference type="FunFam" id="3.30.300.20:FF:000003">
    <property type="entry name" value="GTPase Era"/>
    <property type="match status" value="1"/>
</dbReference>
<dbReference type="OrthoDB" id="9805918at2"/>
<dbReference type="InterPro" id="IPR005225">
    <property type="entry name" value="Small_GTP-bd"/>
</dbReference>
<feature type="region of interest" description="G5" evidence="9">
    <location>
        <begin position="158"/>
        <end position="160"/>
    </location>
</feature>
<dbReference type="Proteomes" id="UP000267289">
    <property type="component" value="Unassembled WGS sequence"/>
</dbReference>
<dbReference type="NCBIfam" id="TIGR00231">
    <property type="entry name" value="small_GTP"/>
    <property type="match status" value="1"/>
</dbReference>
<keyword evidence="6 8" id="KW-0694">RNA-binding</keyword>
<feature type="domain" description="Era-type G" evidence="12">
    <location>
        <begin position="6"/>
        <end position="179"/>
    </location>
</feature>
<comment type="function">
    <text evidence="8">Exhibits GTPase activity. Binds RNA but is probably not involved in ribosome assembly in mycobacteria.</text>
</comment>
<organism evidence="13 14">
    <name type="scientific">Mycobacterium innocens</name>
    <dbReference type="NCBI Taxonomy" id="2341083"/>
    <lineage>
        <taxon>Bacteria</taxon>
        <taxon>Bacillati</taxon>
        <taxon>Actinomycetota</taxon>
        <taxon>Actinomycetes</taxon>
        <taxon>Mycobacteriales</taxon>
        <taxon>Mycobacteriaceae</taxon>
        <taxon>Mycobacterium</taxon>
    </lineage>
</organism>
<dbReference type="PANTHER" id="PTHR42698:SF1">
    <property type="entry name" value="GTPASE ERA, MITOCHONDRIAL"/>
    <property type="match status" value="1"/>
</dbReference>
<dbReference type="InterPro" id="IPR005662">
    <property type="entry name" value="GTPase_Era-like"/>
</dbReference>
<feature type="binding site" evidence="8">
    <location>
        <begin position="125"/>
        <end position="128"/>
    </location>
    <ligand>
        <name>GTP</name>
        <dbReference type="ChEBI" id="CHEBI:37565"/>
    </ligand>
</feature>
<evidence type="ECO:0000313" key="13">
    <source>
        <dbReference type="EMBL" id="VBA41323.1"/>
    </source>
</evidence>
<accession>A0A498Q9B8</accession>
<dbReference type="SUPFAM" id="SSF54814">
    <property type="entry name" value="Prokaryotic type KH domain (KH-domain type II)"/>
    <property type="match status" value="1"/>
</dbReference>
<feature type="region of interest" description="G2" evidence="9">
    <location>
        <begin position="40"/>
        <end position="44"/>
    </location>
</feature>
<keyword evidence="3 8" id="KW-0134">Cell wall</keyword>
<evidence type="ECO:0000256" key="3">
    <source>
        <dbReference type="ARBA" id="ARBA00022512"/>
    </source>
</evidence>
<proteinExistence type="inferred from homology"/>
<dbReference type="HAMAP" id="MF_00367">
    <property type="entry name" value="GTPase_Era"/>
    <property type="match status" value="1"/>
</dbReference>
<dbReference type="RefSeq" id="WP_075540888.1">
    <property type="nucleotide sequence ID" value="NZ_UPHQ01000183.1"/>
</dbReference>
<sequence length="303" mass="32823">MTAEFRSGFVCLVGRPNTGKSTLTNALVGTKVAITSMRPQTTRHTIRGIVHRENFQIILVDTPGLHRPRTLLGKRLNDLVRATYAEVDVIGLCIPADEAIGPGDRWILEQIRSVAPGTTLVVIVTKIDKVPKERVAAQLVAVGELVENLPGSTEIVPVSAVTGGQVDVLIDVLAGALPPGPAFYPDGELTDEPEEVLMAEFIREAALEGVHDELPHSLAVVIDDVSPRDGRDDLIDVHAVLYVERDSQKGIVIGRGGARLRQVGTAARGQIEKLLGTKVYLDLRVKVAKNWQRDPKQLGRLGF</sequence>
<evidence type="ECO:0000256" key="8">
    <source>
        <dbReference type="HAMAP-Rule" id="MF_00367"/>
    </source>
</evidence>
<evidence type="ECO:0000256" key="7">
    <source>
        <dbReference type="ARBA" id="ARBA00023134"/>
    </source>
</evidence>
<keyword evidence="7 8" id="KW-0342">GTP-binding</keyword>
<dbReference type="PRINTS" id="PR00326">
    <property type="entry name" value="GTP1OBG"/>
</dbReference>
<dbReference type="GO" id="GO:0003924">
    <property type="term" value="F:GTPase activity"/>
    <property type="evidence" value="ECO:0007669"/>
    <property type="project" value="UniProtKB-UniRule"/>
</dbReference>
<reference evidence="13 14" key="1">
    <citation type="submission" date="2018-09" db="EMBL/GenBank/DDBJ databases">
        <authorList>
            <person name="Tagini F."/>
        </authorList>
    </citation>
    <scope>NUCLEOTIDE SEQUENCE [LARGE SCALE GENOMIC DNA]</scope>
    <source>
        <strain evidence="13 14">MK13</strain>
    </source>
</reference>
<dbReference type="NCBIfam" id="NF000908">
    <property type="entry name" value="PRK00089.1"/>
    <property type="match status" value="1"/>
</dbReference>
<evidence type="ECO:0000259" key="11">
    <source>
        <dbReference type="PROSITE" id="PS50823"/>
    </source>
</evidence>
<dbReference type="GO" id="GO:0005829">
    <property type="term" value="C:cytosol"/>
    <property type="evidence" value="ECO:0007669"/>
    <property type="project" value="TreeGrafter"/>
</dbReference>
<dbReference type="PANTHER" id="PTHR42698">
    <property type="entry name" value="GTPASE ERA"/>
    <property type="match status" value="1"/>
</dbReference>
<dbReference type="GO" id="GO:0000028">
    <property type="term" value="P:ribosomal small subunit assembly"/>
    <property type="evidence" value="ECO:0007669"/>
    <property type="project" value="TreeGrafter"/>
</dbReference>
<dbReference type="InterPro" id="IPR009019">
    <property type="entry name" value="KH_sf_prok-type"/>
</dbReference>
<evidence type="ECO:0000256" key="5">
    <source>
        <dbReference type="ARBA" id="ARBA00022741"/>
    </source>
</evidence>
<name>A0A498Q9B8_9MYCO</name>
<evidence type="ECO:0000256" key="6">
    <source>
        <dbReference type="ARBA" id="ARBA00022884"/>
    </source>
</evidence>
<feature type="domain" description="KH type-2" evidence="11">
    <location>
        <begin position="210"/>
        <end position="289"/>
    </location>
</feature>
<dbReference type="InterPro" id="IPR027417">
    <property type="entry name" value="P-loop_NTPase"/>
</dbReference>
<dbReference type="InterPro" id="IPR004044">
    <property type="entry name" value="KH_dom_type_2"/>
</dbReference>
<evidence type="ECO:0000256" key="1">
    <source>
        <dbReference type="ARBA" id="ARBA00007921"/>
    </source>
</evidence>
<dbReference type="GO" id="GO:0019843">
    <property type="term" value="F:rRNA binding"/>
    <property type="evidence" value="ECO:0007669"/>
    <property type="project" value="TreeGrafter"/>
</dbReference>
<keyword evidence="5 8" id="KW-0547">Nucleotide-binding</keyword>
<dbReference type="GO" id="GO:0005525">
    <property type="term" value="F:GTP binding"/>
    <property type="evidence" value="ECO:0007669"/>
    <property type="project" value="UniProtKB-UniRule"/>
</dbReference>
<dbReference type="GO" id="GO:0043024">
    <property type="term" value="F:ribosomal small subunit binding"/>
    <property type="evidence" value="ECO:0007669"/>
    <property type="project" value="TreeGrafter"/>
</dbReference>
<dbReference type="EMBL" id="UPHQ01000183">
    <property type="protein sequence ID" value="VBA41323.1"/>
    <property type="molecule type" value="Genomic_DNA"/>
</dbReference>
<feature type="region of interest" description="G4" evidence="9">
    <location>
        <begin position="125"/>
        <end position="128"/>
    </location>
</feature>
<evidence type="ECO:0000256" key="9">
    <source>
        <dbReference type="PROSITE-ProRule" id="PRU01050"/>
    </source>
</evidence>
<protein>
    <recommendedName>
        <fullName evidence="2 8">GTPase Era</fullName>
    </recommendedName>
</protein>
<dbReference type="NCBIfam" id="TIGR00436">
    <property type="entry name" value="era"/>
    <property type="match status" value="1"/>
</dbReference>
<feature type="binding site" evidence="8">
    <location>
        <begin position="61"/>
        <end position="65"/>
    </location>
    <ligand>
        <name>GTP</name>
        <dbReference type="ChEBI" id="CHEBI:37565"/>
    </ligand>
</feature>
<dbReference type="Gene3D" id="3.40.50.300">
    <property type="entry name" value="P-loop containing nucleotide triphosphate hydrolases"/>
    <property type="match status" value="1"/>
</dbReference>
<dbReference type="Pfam" id="PF07650">
    <property type="entry name" value="KH_2"/>
    <property type="match status" value="1"/>
</dbReference>
<dbReference type="InterPro" id="IPR015946">
    <property type="entry name" value="KH_dom-like_a/b"/>
</dbReference>
<gene>
    <name evidence="8 13" type="primary">era</name>
    <name evidence="13" type="ORF">LAUMK13_03504</name>
</gene>
<dbReference type="InterPro" id="IPR030388">
    <property type="entry name" value="G_ERA_dom"/>
</dbReference>
<evidence type="ECO:0000256" key="2">
    <source>
        <dbReference type="ARBA" id="ARBA00020484"/>
    </source>
</evidence>
<keyword evidence="4 8" id="KW-0964">Secreted</keyword>
<dbReference type="InterPro" id="IPR006073">
    <property type="entry name" value="GTP-bd"/>
</dbReference>
<evidence type="ECO:0000313" key="14">
    <source>
        <dbReference type="Proteomes" id="UP000267289"/>
    </source>
</evidence>
<keyword evidence="14" id="KW-1185">Reference proteome</keyword>
<evidence type="ECO:0000256" key="10">
    <source>
        <dbReference type="RuleBase" id="RU003761"/>
    </source>
</evidence>
<comment type="similarity">
    <text evidence="1 8 9 10">Belongs to the TRAFAC class TrmE-Era-EngA-EngB-Septin-like GTPase superfamily. Era GTPase family.</text>
</comment>
<dbReference type="CDD" id="cd04163">
    <property type="entry name" value="Era"/>
    <property type="match status" value="1"/>
</dbReference>
<evidence type="ECO:0000256" key="4">
    <source>
        <dbReference type="ARBA" id="ARBA00022525"/>
    </source>
</evidence>
<comment type="subunit">
    <text evidence="8">Monomer.</text>
</comment>
<dbReference type="PROSITE" id="PS50823">
    <property type="entry name" value="KH_TYPE_2"/>
    <property type="match status" value="1"/>
</dbReference>
<dbReference type="Pfam" id="PF01926">
    <property type="entry name" value="MMR_HSR1"/>
    <property type="match status" value="1"/>
</dbReference>
<comment type="subcellular location">
    <subcellularLocation>
        <location evidence="8">Cell envelope</location>
    </subcellularLocation>
    <subcellularLocation>
        <location evidence="8">Secreted</location>
        <location evidence="8">Cell wall</location>
    </subcellularLocation>
</comment>
<dbReference type="SUPFAM" id="SSF52540">
    <property type="entry name" value="P-loop containing nucleoside triphosphate hydrolases"/>
    <property type="match status" value="1"/>
</dbReference>
<dbReference type="AlphaFoldDB" id="A0A498Q9B8"/>
<feature type="region of interest" description="G3" evidence="9">
    <location>
        <begin position="61"/>
        <end position="64"/>
    </location>
</feature>
<dbReference type="Gene3D" id="3.30.300.20">
    <property type="match status" value="1"/>
</dbReference>
<evidence type="ECO:0000259" key="12">
    <source>
        <dbReference type="PROSITE" id="PS51713"/>
    </source>
</evidence>
<feature type="binding site" evidence="8">
    <location>
        <begin position="14"/>
        <end position="21"/>
    </location>
    <ligand>
        <name>GTP</name>
        <dbReference type="ChEBI" id="CHEBI:37565"/>
    </ligand>
</feature>
<dbReference type="GO" id="GO:0030313">
    <property type="term" value="C:cell envelope"/>
    <property type="evidence" value="ECO:0007669"/>
    <property type="project" value="UniProtKB-SubCell"/>
</dbReference>
<feature type="region of interest" description="G1" evidence="9">
    <location>
        <begin position="14"/>
        <end position="21"/>
    </location>
</feature>
<dbReference type="CDD" id="cd22534">
    <property type="entry name" value="KH-II_Era"/>
    <property type="match status" value="1"/>
</dbReference>
<dbReference type="PROSITE" id="PS51713">
    <property type="entry name" value="G_ERA"/>
    <property type="match status" value="1"/>
</dbReference>